<dbReference type="OrthoDB" id="696112at2759"/>
<dbReference type="Proteomes" id="UP000631114">
    <property type="component" value="Unassembled WGS sequence"/>
</dbReference>
<proteinExistence type="predicted"/>
<feature type="region of interest" description="Disordered" evidence="1">
    <location>
        <begin position="169"/>
        <end position="191"/>
    </location>
</feature>
<keyword evidence="3" id="KW-1185">Reference proteome</keyword>
<feature type="region of interest" description="Disordered" evidence="1">
    <location>
        <begin position="1"/>
        <end position="28"/>
    </location>
</feature>
<feature type="compositionally biased region" description="Basic and acidic residues" evidence="1">
    <location>
        <begin position="8"/>
        <end position="23"/>
    </location>
</feature>
<dbReference type="EMBL" id="JADFTS010000008">
    <property type="protein sequence ID" value="KAF9594198.1"/>
    <property type="molecule type" value="Genomic_DNA"/>
</dbReference>
<name>A0A835H9R3_9MAGN</name>
<protein>
    <submittedName>
        <fullName evidence="2">Uncharacterized protein</fullName>
    </submittedName>
</protein>
<reference evidence="2 3" key="1">
    <citation type="submission" date="2020-10" db="EMBL/GenBank/DDBJ databases">
        <title>The Coptis chinensis genome and diversification of protoberbering-type alkaloids.</title>
        <authorList>
            <person name="Wang B."/>
            <person name="Shu S."/>
            <person name="Song C."/>
            <person name="Liu Y."/>
        </authorList>
    </citation>
    <scope>NUCLEOTIDE SEQUENCE [LARGE SCALE GENOMIC DNA]</scope>
    <source>
        <strain evidence="2">HL-2020</strain>
        <tissue evidence="2">Leaf</tissue>
    </source>
</reference>
<feature type="compositionally biased region" description="Basic and acidic residues" evidence="1">
    <location>
        <begin position="171"/>
        <end position="181"/>
    </location>
</feature>
<evidence type="ECO:0000313" key="2">
    <source>
        <dbReference type="EMBL" id="KAF9594198.1"/>
    </source>
</evidence>
<evidence type="ECO:0000313" key="3">
    <source>
        <dbReference type="Proteomes" id="UP000631114"/>
    </source>
</evidence>
<gene>
    <name evidence="2" type="ORF">IFM89_028855</name>
</gene>
<feature type="compositionally biased region" description="Polar residues" evidence="1">
    <location>
        <begin position="182"/>
        <end position="191"/>
    </location>
</feature>
<comment type="caution">
    <text evidence="2">The sequence shown here is derived from an EMBL/GenBank/DDBJ whole genome shotgun (WGS) entry which is preliminary data.</text>
</comment>
<dbReference type="AlphaFoldDB" id="A0A835H9R3"/>
<accession>A0A835H9R3</accession>
<organism evidence="2 3">
    <name type="scientific">Coptis chinensis</name>
    <dbReference type="NCBI Taxonomy" id="261450"/>
    <lineage>
        <taxon>Eukaryota</taxon>
        <taxon>Viridiplantae</taxon>
        <taxon>Streptophyta</taxon>
        <taxon>Embryophyta</taxon>
        <taxon>Tracheophyta</taxon>
        <taxon>Spermatophyta</taxon>
        <taxon>Magnoliopsida</taxon>
        <taxon>Ranunculales</taxon>
        <taxon>Ranunculaceae</taxon>
        <taxon>Coptidoideae</taxon>
        <taxon>Coptis</taxon>
    </lineage>
</organism>
<sequence>MLMSEEQSSEHEHEHEPEPEPEPKAPPPVRIEVQFNVDGKAVGPNAAKYASRLGKLTRKHCLPHYSEWTLVPVEAINLLWNGILVKRKRNRKSGEEWDLFVDMESTELACLRRERGKENREMMKNPHTTGRRGLARTVEEMVFGKDGRGRVLGLGSGVSKTTLMAAAPYKRKAEEAERSKLEFQSQIDDLK</sequence>
<evidence type="ECO:0000256" key="1">
    <source>
        <dbReference type="SAM" id="MobiDB-lite"/>
    </source>
</evidence>